<dbReference type="EMBL" id="JOJR01000583">
    <property type="protein sequence ID" value="RCN36166.1"/>
    <property type="molecule type" value="Genomic_DNA"/>
</dbReference>
<dbReference type="STRING" id="29170.A0A368FVD9"/>
<gene>
    <name evidence="1" type="ORF">ANCCAN_17957</name>
</gene>
<keyword evidence="2" id="KW-1185">Reference proteome</keyword>
<sequence>MRKMAKDIGVSASSMRRVVKQKLQLRSYHAKTAPLLTEEMRQIRLKRCKKLLKRSAEGSHRNIVFSDEKIFTVELVVNSQNNRVLAKDIEQALSRGKIVGKTAHPTSVMVWGGTTSDGKTPLVFVDIGVKINKDIYLKSILDDVLKPWSTSHFGSRQWCFQQDSAPAHKANVVQERCRRELPDFIASGDWPSNSPDLNPLDFSVWSVVESKACSIRHQNLEELKAALTKAWQEMDSDYLRMTCDAFMKRLRRCVRAKGGHFE</sequence>
<proteinExistence type="predicted"/>
<evidence type="ECO:0008006" key="3">
    <source>
        <dbReference type="Google" id="ProtNLM"/>
    </source>
</evidence>
<dbReference type="Proteomes" id="UP000252519">
    <property type="component" value="Unassembled WGS sequence"/>
</dbReference>
<dbReference type="InterPro" id="IPR036397">
    <property type="entry name" value="RNaseH_sf"/>
</dbReference>
<comment type="caution">
    <text evidence="1">The sequence shown here is derived from an EMBL/GenBank/DDBJ whole genome shotgun (WGS) entry which is preliminary data.</text>
</comment>
<protein>
    <recommendedName>
        <fullName evidence="3">Tc1-like transposase DDE domain-containing protein</fullName>
    </recommendedName>
</protein>
<organism evidence="1 2">
    <name type="scientific">Ancylostoma caninum</name>
    <name type="common">Dog hookworm</name>
    <dbReference type="NCBI Taxonomy" id="29170"/>
    <lineage>
        <taxon>Eukaryota</taxon>
        <taxon>Metazoa</taxon>
        <taxon>Ecdysozoa</taxon>
        <taxon>Nematoda</taxon>
        <taxon>Chromadorea</taxon>
        <taxon>Rhabditida</taxon>
        <taxon>Rhabditina</taxon>
        <taxon>Rhabditomorpha</taxon>
        <taxon>Strongyloidea</taxon>
        <taxon>Ancylostomatidae</taxon>
        <taxon>Ancylostomatinae</taxon>
        <taxon>Ancylostoma</taxon>
    </lineage>
</organism>
<dbReference type="GO" id="GO:0003676">
    <property type="term" value="F:nucleic acid binding"/>
    <property type="evidence" value="ECO:0007669"/>
    <property type="project" value="InterPro"/>
</dbReference>
<evidence type="ECO:0000313" key="2">
    <source>
        <dbReference type="Proteomes" id="UP000252519"/>
    </source>
</evidence>
<dbReference type="OrthoDB" id="7951431at2759"/>
<accession>A0A368FVD9</accession>
<dbReference type="PANTHER" id="PTHR46068:SF1">
    <property type="entry name" value="TRANSPOSASE IS30-LIKE HTH DOMAIN-CONTAINING PROTEIN"/>
    <property type="match status" value="1"/>
</dbReference>
<reference evidence="1 2" key="1">
    <citation type="submission" date="2014-10" db="EMBL/GenBank/DDBJ databases">
        <title>Draft genome of the hookworm Ancylostoma caninum.</title>
        <authorList>
            <person name="Mitreva M."/>
        </authorList>
    </citation>
    <scope>NUCLEOTIDE SEQUENCE [LARGE SCALE GENOMIC DNA]</scope>
    <source>
        <strain evidence="1 2">Baltimore</strain>
    </source>
</reference>
<dbReference type="AlphaFoldDB" id="A0A368FVD9"/>
<dbReference type="Gene3D" id="3.30.420.10">
    <property type="entry name" value="Ribonuclease H-like superfamily/Ribonuclease H"/>
    <property type="match status" value="1"/>
</dbReference>
<name>A0A368FVD9_ANCCA</name>
<dbReference type="PANTHER" id="PTHR46068">
    <property type="entry name" value="PROTEIN CBG27172"/>
    <property type="match status" value="1"/>
</dbReference>
<evidence type="ECO:0000313" key="1">
    <source>
        <dbReference type="EMBL" id="RCN36166.1"/>
    </source>
</evidence>